<feature type="non-terminal residue" evidence="2">
    <location>
        <position position="1"/>
    </location>
</feature>
<name>A0ABS7C2F6_9BACL</name>
<comment type="caution">
    <text evidence="2">The sequence shown here is derived from an EMBL/GenBank/DDBJ whole genome shotgun (WGS) entry which is preliminary data.</text>
</comment>
<dbReference type="InterPro" id="IPR036890">
    <property type="entry name" value="HATPase_C_sf"/>
</dbReference>
<gene>
    <name evidence="2" type="ORF">K0U00_13715</name>
</gene>
<proteinExistence type="predicted"/>
<dbReference type="EMBL" id="JAHZIK010000302">
    <property type="protein sequence ID" value="MBW7455093.1"/>
    <property type="molecule type" value="Genomic_DNA"/>
</dbReference>
<dbReference type="SUPFAM" id="SSF55874">
    <property type="entry name" value="ATPase domain of HSP90 chaperone/DNA topoisomerase II/histidine kinase"/>
    <property type="match status" value="1"/>
</dbReference>
<sequence length="74" mass="8338">GSVLFEIKDDGRGMDEEEVNRLLDHDRRPKGGIGLLNTNRRLTQRYGQGLKIQSRVEAGTTVSFVIPERGTEVR</sequence>
<protein>
    <recommendedName>
        <fullName evidence="1">Histidine kinase/HSP90-like ATPase domain-containing protein</fullName>
    </recommendedName>
</protein>
<organism evidence="2 3">
    <name type="scientific">Paenibacillus sepulcri</name>
    <dbReference type="NCBI Taxonomy" id="359917"/>
    <lineage>
        <taxon>Bacteria</taxon>
        <taxon>Bacillati</taxon>
        <taxon>Bacillota</taxon>
        <taxon>Bacilli</taxon>
        <taxon>Bacillales</taxon>
        <taxon>Paenibacillaceae</taxon>
        <taxon>Paenibacillus</taxon>
    </lineage>
</organism>
<dbReference type="InterPro" id="IPR003594">
    <property type="entry name" value="HATPase_dom"/>
</dbReference>
<dbReference type="Pfam" id="PF02518">
    <property type="entry name" value="HATPase_c"/>
    <property type="match status" value="1"/>
</dbReference>
<feature type="domain" description="Histidine kinase/HSP90-like ATPase" evidence="1">
    <location>
        <begin position="2"/>
        <end position="69"/>
    </location>
</feature>
<dbReference type="Proteomes" id="UP001519887">
    <property type="component" value="Unassembled WGS sequence"/>
</dbReference>
<accession>A0ABS7C2F6</accession>
<evidence type="ECO:0000259" key="1">
    <source>
        <dbReference type="Pfam" id="PF02518"/>
    </source>
</evidence>
<evidence type="ECO:0000313" key="2">
    <source>
        <dbReference type="EMBL" id="MBW7455093.1"/>
    </source>
</evidence>
<reference evidence="2 3" key="1">
    <citation type="submission" date="2021-07" db="EMBL/GenBank/DDBJ databases">
        <title>Paenibacillus radiodurans sp. nov., isolated from the southeastern edge of Tengger Desert.</title>
        <authorList>
            <person name="Zhang G."/>
        </authorList>
    </citation>
    <scope>NUCLEOTIDE SEQUENCE [LARGE SCALE GENOMIC DNA]</scope>
    <source>
        <strain evidence="2 3">CCM 7311</strain>
    </source>
</reference>
<dbReference type="Gene3D" id="3.30.565.10">
    <property type="entry name" value="Histidine kinase-like ATPase, C-terminal domain"/>
    <property type="match status" value="1"/>
</dbReference>
<keyword evidence="3" id="KW-1185">Reference proteome</keyword>
<evidence type="ECO:0000313" key="3">
    <source>
        <dbReference type="Proteomes" id="UP001519887"/>
    </source>
</evidence>